<feature type="transmembrane region" description="Helical" evidence="2">
    <location>
        <begin position="53"/>
        <end position="74"/>
    </location>
</feature>
<protein>
    <submittedName>
        <fullName evidence="3">Uncharacterized protein</fullName>
    </submittedName>
</protein>
<dbReference type="AlphaFoldDB" id="A0A4V2G468"/>
<organism evidence="3 4">
    <name type="scientific">Edaphobacter modestus</name>
    <dbReference type="NCBI Taxonomy" id="388466"/>
    <lineage>
        <taxon>Bacteria</taxon>
        <taxon>Pseudomonadati</taxon>
        <taxon>Acidobacteriota</taxon>
        <taxon>Terriglobia</taxon>
        <taxon>Terriglobales</taxon>
        <taxon>Acidobacteriaceae</taxon>
        <taxon>Edaphobacter</taxon>
    </lineage>
</organism>
<reference evidence="3 4" key="1">
    <citation type="submission" date="2019-02" db="EMBL/GenBank/DDBJ databases">
        <title>Genomic Encyclopedia of Archaeal and Bacterial Type Strains, Phase II (KMG-II): from individual species to whole genera.</title>
        <authorList>
            <person name="Goeker M."/>
        </authorList>
    </citation>
    <scope>NUCLEOTIDE SEQUENCE [LARGE SCALE GENOMIC DNA]</scope>
    <source>
        <strain evidence="3 4">DSM 18101</strain>
    </source>
</reference>
<keyword evidence="4" id="KW-1185">Reference proteome</keyword>
<evidence type="ECO:0000256" key="2">
    <source>
        <dbReference type="SAM" id="Phobius"/>
    </source>
</evidence>
<keyword evidence="2" id="KW-0472">Membrane</keyword>
<accession>A0A4V2G468</accession>
<dbReference type="EMBL" id="SHKW01000001">
    <property type="protein sequence ID" value="RZU39756.1"/>
    <property type="molecule type" value="Genomic_DNA"/>
</dbReference>
<dbReference type="Proteomes" id="UP000292958">
    <property type="component" value="Unassembled WGS sequence"/>
</dbReference>
<evidence type="ECO:0000313" key="4">
    <source>
        <dbReference type="Proteomes" id="UP000292958"/>
    </source>
</evidence>
<comment type="caution">
    <text evidence="3">The sequence shown here is derived from an EMBL/GenBank/DDBJ whole genome shotgun (WGS) entry which is preliminary data.</text>
</comment>
<name>A0A4V2G468_9BACT</name>
<gene>
    <name evidence="3" type="ORF">BDD14_1149</name>
</gene>
<keyword evidence="2" id="KW-0812">Transmembrane</keyword>
<feature type="region of interest" description="Disordered" evidence="1">
    <location>
        <begin position="96"/>
        <end position="123"/>
    </location>
</feature>
<evidence type="ECO:0000256" key="1">
    <source>
        <dbReference type="SAM" id="MobiDB-lite"/>
    </source>
</evidence>
<feature type="transmembrane region" description="Helical" evidence="2">
    <location>
        <begin position="23"/>
        <end position="41"/>
    </location>
</feature>
<proteinExistence type="predicted"/>
<evidence type="ECO:0000313" key="3">
    <source>
        <dbReference type="EMBL" id="RZU39756.1"/>
    </source>
</evidence>
<sequence>MNQSNSEQISKEKHMHSHKAERAIKILLFILLTVTVLGFVVKELWNALMPQLFGWHTLTFWQALGLLVLAKIFFGGFHRHSGGGAPWRNRMKQRLEQMTPEERDRFRQGMRCGRRPVDRPVEP</sequence>
<keyword evidence="2" id="KW-1133">Transmembrane helix</keyword>